<dbReference type="GO" id="GO:0004831">
    <property type="term" value="F:tyrosine-tRNA ligase activity"/>
    <property type="evidence" value="ECO:0007669"/>
    <property type="project" value="UniProtKB-EC"/>
</dbReference>
<keyword evidence="12" id="KW-1185">Reference proteome</keyword>
<evidence type="ECO:0000256" key="6">
    <source>
        <dbReference type="ARBA" id="ARBA00023146"/>
    </source>
</evidence>
<accession>A0A813UVH4</accession>
<keyword evidence="6 9" id="KW-0030">Aminoacyl-tRNA synthetase</keyword>
<dbReference type="Proteomes" id="UP000681722">
    <property type="component" value="Unassembled WGS sequence"/>
</dbReference>
<dbReference type="GO" id="GO:0005739">
    <property type="term" value="C:mitochondrion"/>
    <property type="evidence" value="ECO:0007669"/>
    <property type="project" value="TreeGrafter"/>
</dbReference>
<dbReference type="NCBIfam" id="TIGR00234">
    <property type="entry name" value="tyrS"/>
    <property type="match status" value="1"/>
</dbReference>
<dbReference type="InterPro" id="IPR001412">
    <property type="entry name" value="aa-tRNA-synth_I_CS"/>
</dbReference>
<dbReference type="GO" id="GO:0005829">
    <property type="term" value="C:cytosol"/>
    <property type="evidence" value="ECO:0007669"/>
    <property type="project" value="TreeGrafter"/>
</dbReference>
<dbReference type="SUPFAM" id="SSF55174">
    <property type="entry name" value="Alpha-L RNA-binding motif"/>
    <property type="match status" value="1"/>
</dbReference>
<sequence length="472" mass="54092">MSILLKYNRCSTCFRLKSIVYYTYRSITDNNIFSLQERGLFREILPPVDPELTQSVMNKKQTVYCGFDPTAESLHIGNLIALIGLLHWQRAGHQPLALIGSATVLLGDPSGRINERQQLLNDEIVTNTTNIEKLIQKIFQNHEKYIWKGNNDKGQRKLLPVSILNNLSWYKDMNVIHFLSTYGRHFRMGPLLARKTIAKRIESAEGLSVNEFLYQLFQAYDWYYLFRNFNCRFQLGGVDQLGNIDTGRNFIKKMTHLEEIVHGVMLPLLTNEAGEKLGKSTGNSISIDENICTPYEIYQFFRSTPDSKVEEYLKLFTFLPLLEIQQLMQSHRNKPQEYAAQIKLAKQVTLLVHGDDGLQSAIRTTEALFAENIDLLSNLTEKEINGFASSIPTMQMTLNPELTLLELCMAVKGFSNEQTALNVIDKGGVRINHKKVQNPHAVLVFGLHILPNKITVLRIEKLLYYQMDTEQE</sequence>
<dbReference type="Gene3D" id="1.10.240.10">
    <property type="entry name" value="Tyrosyl-Transfer RNA Synthetase"/>
    <property type="match status" value="1"/>
</dbReference>
<evidence type="ECO:0000256" key="1">
    <source>
        <dbReference type="ARBA" id="ARBA00013160"/>
    </source>
</evidence>
<protein>
    <recommendedName>
        <fullName evidence="1 9">Tyrosine--tRNA ligase</fullName>
        <ecNumber evidence="1 9">6.1.1.1</ecNumber>
    </recommendedName>
    <alternativeName>
        <fullName evidence="7 9">Tyrosyl-tRNA synthetase</fullName>
    </alternativeName>
</protein>
<dbReference type="Gene3D" id="3.40.50.620">
    <property type="entry name" value="HUPs"/>
    <property type="match status" value="1"/>
</dbReference>
<evidence type="ECO:0000256" key="7">
    <source>
        <dbReference type="ARBA" id="ARBA00033323"/>
    </source>
</evidence>
<proteinExistence type="inferred from homology"/>
<dbReference type="EMBL" id="CAJNOQ010000759">
    <property type="protein sequence ID" value="CAF0835555.1"/>
    <property type="molecule type" value="Genomic_DNA"/>
</dbReference>
<evidence type="ECO:0000256" key="4">
    <source>
        <dbReference type="ARBA" id="ARBA00022840"/>
    </source>
</evidence>
<reference evidence="10" key="1">
    <citation type="submission" date="2021-02" db="EMBL/GenBank/DDBJ databases">
        <authorList>
            <person name="Nowell W R."/>
        </authorList>
    </citation>
    <scope>NUCLEOTIDE SEQUENCE</scope>
</reference>
<comment type="caution">
    <text evidence="10">The sequence shown here is derived from an EMBL/GenBank/DDBJ whole genome shotgun (WGS) entry which is preliminary data.</text>
</comment>
<keyword evidence="3 9" id="KW-0547">Nucleotide-binding</keyword>
<keyword evidence="2 9" id="KW-0436">Ligase</keyword>
<dbReference type="OrthoDB" id="337870at2759"/>
<evidence type="ECO:0000313" key="10">
    <source>
        <dbReference type="EMBL" id="CAF0835555.1"/>
    </source>
</evidence>
<dbReference type="PANTHER" id="PTHR11766">
    <property type="entry name" value="TYROSYL-TRNA SYNTHETASE"/>
    <property type="match status" value="1"/>
</dbReference>
<dbReference type="InterPro" id="IPR002305">
    <property type="entry name" value="aa-tRNA-synth_Ic"/>
</dbReference>
<evidence type="ECO:0000313" key="11">
    <source>
        <dbReference type="EMBL" id="CAF3622758.1"/>
    </source>
</evidence>
<keyword evidence="5 9" id="KW-0648">Protein biosynthesis</keyword>
<evidence type="ECO:0000256" key="9">
    <source>
        <dbReference type="RuleBase" id="RU361234"/>
    </source>
</evidence>
<evidence type="ECO:0000313" key="12">
    <source>
        <dbReference type="Proteomes" id="UP000663829"/>
    </source>
</evidence>
<dbReference type="PROSITE" id="PS00178">
    <property type="entry name" value="AA_TRNA_LIGASE_I"/>
    <property type="match status" value="1"/>
</dbReference>
<dbReference type="EMBL" id="CAJOBC010000759">
    <property type="protein sequence ID" value="CAF3622758.1"/>
    <property type="molecule type" value="Genomic_DNA"/>
</dbReference>
<dbReference type="Pfam" id="PF00579">
    <property type="entry name" value="tRNA-synt_1b"/>
    <property type="match status" value="1"/>
</dbReference>
<comment type="similarity">
    <text evidence="9">Belongs to the class-I aminoacyl-tRNA synthetase family.</text>
</comment>
<dbReference type="GO" id="GO:0006437">
    <property type="term" value="P:tyrosyl-tRNA aminoacylation"/>
    <property type="evidence" value="ECO:0007669"/>
    <property type="project" value="InterPro"/>
</dbReference>
<keyword evidence="4 9" id="KW-0067">ATP-binding</keyword>
<dbReference type="SUPFAM" id="SSF52374">
    <property type="entry name" value="Nucleotidylyl transferase"/>
    <property type="match status" value="1"/>
</dbReference>
<dbReference type="CDD" id="cd00805">
    <property type="entry name" value="TyrRS_core"/>
    <property type="match status" value="1"/>
</dbReference>
<dbReference type="AlphaFoldDB" id="A0A813UVH4"/>
<dbReference type="GO" id="GO:0005524">
    <property type="term" value="F:ATP binding"/>
    <property type="evidence" value="ECO:0007669"/>
    <property type="project" value="UniProtKB-KW"/>
</dbReference>
<dbReference type="InterPro" id="IPR014729">
    <property type="entry name" value="Rossmann-like_a/b/a_fold"/>
</dbReference>
<dbReference type="Gene3D" id="3.10.290.10">
    <property type="entry name" value="RNA-binding S4 domain"/>
    <property type="match status" value="1"/>
</dbReference>
<comment type="catalytic activity">
    <reaction evidence="8 9">
        <text>tRNA(Tyr) + L-tyrosine + ATP = L-tyrosyl-tRNA(Tyr) + AMP + diphosphate + H(+)</text>
        <dbReference type="Rhea" id="RHEA:10220"/>
        <dbReference type="Rhea" id="RHEA-COMP:9706"/>
        <dbReference type="Rhea" id="RHEA-COMP:9707"/>
        <dbReference type="ChEBI" id="CHEBI:15378"/>
        <dbReference type="ChEBI" id="CHEBI:30616"/>
        <dbReference type="ChEBI" id="CHEBI:33019"/>
        <dbReference type="ChEBI" id="CHEBI:58315"/>
        <dbReference type="ChEBI" id="CHEBI:78442"/>
        <dbReference type="ChEBI" id="CHEBI:78536"/>
        <dbReference type="ChEBI" id="CHEBI:456215"/>
        <dbReference type="EC" id="6.1.1.1"/>
    </reaction>
</comment>
<evidence type="ECO:0000256" key="8">
    <source>
        <dbReference type="ARBA" id="ARBA00048248"/>
    </source>
</evidence>
<dbReference type="InterPro" id="IPR024088">
    <property type="entry name" value="Tyr-tRNA-ligase_bac-type"/>
</dbReference>
<dbReference type="PRINTS" id="PR01040">
    <property type="entry name" value="TRNASYNTHTYR"/>
</dbReference>
<dbReference type="FunFam" id="1.10.240.10:FF:000001">
    <property type="entry name" value="Tyrosine--tRNA ligase"/>
    <property type="match status" value="1"/>
</dbReference>
<gene>
    <name evidence="10" type="ORF">GPM918_LOCUS5286</name>
    <name evidence="11" type="ORF">SRO942_LOCUS5286</name>
</gene>
<dbReference type="PANTHER" id="PTHR11766:SF0">
    <property type="entry name" value="TYROSINE--TRNA LIGASE, MITOCHONDRIAL"/>
    <property type="match status" value="1"/>
</dbReference>
<dbReference type="GO" id="GO:0003723">
    <property type="term" value="F:RNA binding"/>
    <property type="evidence" value="ECO:0007669"/>
    <property type="project" value="InterPro"/>
</dbReference>
<evidence type="ECO:0000256" key="5">
    <source>
        <dbReference type="ARBA" id="ARBA00022917"/>
    </source>
</evidence>
<organism evidence="10 12">
    <name type="scientific">Didymodactylos carnosus</name>
    <dbReference type="NCBI Taxonomy" id="1234261"/>
    <lineage>
        <taxon>Eukaryota</taxon>
        <taxon>Metazoa</taxon>
        <taxon>Spiralia</taxon>
        <taxon>Gnathifera</taxon>
        <taxon>Rotifera</taxon>
        <taxon>Eurotatoria</taxon>
        <taxon>Bdelloidea</taxon>
        <taxon>Philodinida</taxon>
        <taxon>Philodinidae</taxon>
        <taxon>Didymodactylos</taxon>
    </lineage>
</organism>
<dbReference type="EC" id="6.1.1.1" evidence="1 9"/>
<evidence type="ECO:0000256" key="2">
    <source>
        <dbReference type="ARBA" id="ARBA00022598"/>
    </source>
</evidence>
<evidence type="ECO:0000256" key="3">
    <source>
        <dbReference type="ARBA" id="ARBA00022741"/>
    </source>
</evidence>
<dbReference type="InterPro" id="IPR002307">
    <property type="entry name" value="Tyr-tRNA-ligase"/>
</dbReference>
<dbReference type="Proteomes" id="UP000663829">
    <property type="component" value="Unassembled WGS sequence"/>
</dbReference>
<name>A0A813UVH4_9BILA</name>
<dbReference type="FunFam" id="3.40.50.620:FF:000107">
    <property type="entry name" value="Tyrosine--tRNA ligase"/>
    <property type="match status" value="1"/>
</dbReference>
<dbReference type="InterPro" id="IPR036986">
    <property type="entry name" value="S4_RNA-bd_sf"/>
</dbReference>